<evidence type="ECO:0000256" key="2">
    <source>
        <dbReference type="ARBA" id="ARBA00022692"/>
    </source>
</evidence>
<dbReference type="InterPro" id="IPR007452">
    <property type="entry name" value="TamB_C"/>
</dbReference>
<organism evidence="8 9">
    <name type="scientific">Novosphingobium clariflavum</name>
    <dbReference type="NCBI Taxonomy" id="2029884"/>
    <lineage>
        <taxon>Bacteria</taxon>
        <taxon>Pseudomonadati</taxon>
        <taxon>Pseudomonadota</taxon>
        <taxon>Alphaproteobacteria</taxon>
        <taxon>Sphingomonadales</taxon>
        <taxon>Sphingomonadaceae</taxon>
        <taxon>Novosphingobium</taxon>
    </lineage>
</organism>
<dbReference type="PANTHER" id="PTHR36985:SF1">
    <property type="entry name" value="TRANSLOCATION AND ASSEMBLY MODULE SUBUNIT TAMB"/>
    <property type="match status" value="1"/>
</dbReference>
<evidence type="ECO:0000256" key="1">
    <source>
        <dbReference type="ARBA" id="ARBA00004167"/>
    </source>
</evidence>
<feature type="domain" description="Translocation and assembly module TamB C-terminal" evidence="7">
    <location>
        <begin position="1080"/>
        <end position="1432"/>
    </location>
</feature>
<comment type="subcellular location">
    <subcellularLocation>
        <location evidence="1">Membrane</location>
        <topology evidence="1">Single-pass membrane protein</topology>
    </subcellularLocation>
</comment>
<keyword evidence="3 6" id="KW-1133">Transmembrane helix</keyword>
<evidence type="ECO:0000256" key="4">
    <source>
        <dbReference type="ARBA" id="ARBA00023136"/>
    </source>
</evidence>
<dbReference type="PANTHER" id="PTHR36985">
    <property type="entry name" value="TRANSLOCATION AND ASSEMBLY MODULE SUBUNIT TAMB"/>
    <property type="match status" value="1"/>
</dbReference>
<comment type="caution">
    <text evidence="8">The sequence shown here is derived from an EMBL/GenBank/DDBJ whole genome shotgun (WGS) entry which is preliminary data.</text>
</comment>
<name>A0ABV6S9I9_9SPHN</name>
<evidence type="ECO:0000256" key="6">
    <source>
        <dbReference type="SAM" id="Phobius"/>
    </source>
</evidence>
<dbReference type="RefSeq" id="WP_267218665.1">
    <property type="nucleotide sequence ID" value="NZ_JAPCWC010000002.1"/>
</dbReference>
<keyword evidence="9" id="KW-1185">Reference proteome</keyword>
<evidence type="ECO:0000256" key="5">
    <source>
        <dbReference type="SAM" id="MobiDB-lite"/>
    </source>
</evidence>
<evidence type="ECO:0000259" key="7">
    <source>
        <dbReference type="Pfam" id="PF04357"/>
    </source>
</evidence>
<reference evidence="8 9" key="1">
    <citation type="submission" date="2024-09" db="EMBL/GenBank/DDBJ databases">
        <authorList>
            <person name="Sun Q."/>
            <person name="Mori K."/>
        </authorList>
    </citation>
    <scope>NUCLEOTIDE SEQUENCE [LARGE SCALE GENOMIC DNA]</scope>
    <source>
        <strain evidence="8 9">CICC 11035S</strain>
    </source>
</reference>
<feature type="region of interest" description="Disordered" evidence="5">
    <location>
        <begin position="1"/>
        <end position="27"/>
    </location>
</feature>
<evidence type="ECO:0000313" key="9">
    <source>
        <dbReference type="Proteomes" id="UP001589858"/>
    </source>
</evidence>
<dbReference type="EMBL" id="JBHLTM010000061">
    <property type="protein sequence ID" value="MFC0685912.1"/>
    <property type="molecule type" value="Genomic_DNA"/>
</dbReference>
<dbReference type="Pfam" id="PF04357">
    <property type="entry name" value="TamB"/>
    <property type="match status" value="1"/>
</dbReference>
<gene>
    <name evidence="8" type="ORF">ACFFF8_15070</name>
</gene>
<keyword evidence="2 6" id="KW-0812">Transmembrane</keyword>
<proteinExistence type="predicted"/>
<keyword evidence="4 6" id="KW-0472">Membrane</keyword>
<accession>A0ABV6S9I9</accession>
<dbReference type="Proteomes" id="UP001589858">
    <property type="component" value="Unassembled WGS sequence"/>
</dbReference>
<protein>
    <submittedName>
        <fullName evidence="8">Translocation/assembly module TamB domain-containing protein</fullName>
    </submittedName>
</protein>
<sequence>MSGEEDNLPPADNGNLPEADMAVTGDEANTRPRLTLGRRLRIRALKTVVTVVLGAVLLAGALIFGIDTGPGHRFVAEQIAGLRFDNGMRIKVGRIEGSLYGRMTLHDLSVSDPQGEFLFSPEIDVDWRPFAYLDKHVDVRSAVAERMVLRRSPRFKPTPPSTEPLLPDLDIDVGRLRIGQFVAEAPVAGVRRILTVDGRAHIADGRAQVFAKGGTVAIKGAVRNGEGGDRFDLVLDAVPARNRLALKADVDAPVGGVIAALGGFRQPMTLRLDGKGDWKAWNGTFDADLGGSEMARLALTAREGTFVVKGPTRIARLFTGPTAGLLGPVTSVDLTAALDQRKARLTGLVSSDAFTLRPDGVIDLSANSFENLRLQFALLRPTVMAKNLGGSGLTASLALDGAFTAPRAAYKINAARLTMNDMGLEGLSAQGAARVDADKILIPLDARVRRIVGLDTVAGGTLANVTLKGDLAIDGPRVLSDNMRLKSDRIDAGLILVADVSKGFYTGAIDGKIDNYRLESVGLFDIRTNMDLKSENQGFALEGTVHARSRKLFNATLQSYLGGNFAASSRVRYGSDGIVRFAALRMNAPDLRIVDGQGSWSPEGRIALTARGASQRYGALGVRVTGTLTNPDAHLTAEHPGFGIGLANLDARITGVRGGYRLDVRSDTDYGPLKADVNLLMGRQMAIRINSGNLSGVDFAGQMTQTAAGPFTGELTAKGNGIGGALRLAAEGKFQAVDFNLRAKDATFAGPANLTIGSALIDGRAVLYDKPTVIADAQLAGTSIGALDLAAARVLVDYRDGRGQAKGLIEGVSGVPFKLGVNADLAPELWRVALSGRVRGQSLRTLSPARIVPGKDGYELLPTTLSFGRGQARVAGKYGEGLRFESRMENFDVGVINAFVPGYGLGGSASGSFDFAQAGTDAFPQADARLTITDFTRTSSSTISQPVDINFLGKLVSDGAEAHAVIRKRGSVVGRMEATLRPLPAGGGTWSQRLLEAPLGGGIRYNGPADTLFSFAGQPGQTLVGSVGLAADFSCKLTDPCVNGLVKGRDLTYEYQAYGTKLTNMTLEGRFNGNNFELQSLNANAGSGTVSASGRMSLAAAEGYPMDLAVKLDKARLARSSSLSASATGTVNLTKRAGEKALLSGELRLPETRYQIVREGAVEVPHLTGVRFKPQIGPTRVTGDEQAEAMLTAFSTLRLDLHLKAPEKLYVSGMGLDSEWSADFTVGGTSAAPTMAGDITLIRGNLDFAGRSFDISSGKISFNGGQTIDPSVTITATDTIEDVDVTVAVSGRAYNPQITFSSDPSLPDDEILSRILFGSSIANLSAIQAVQLATSLNSLRASGGGLNPLGKLRSATGIDRLRILSPDQTTGRGTALAAGQYLTDDIYVELITDARGFTATQLEVSVTKWLSVLSQAGGSGVNSLNVKIKKDY</sequence>
<evidence type="ECO:0000313" key="8">
    <source>
        <dbReference type="EMBL" id="MFC0685912.1"/>
    </source>
</evidence>
<evidence type="ECO:0000256" key="3">
    <source>
        <dbReference type="ARBA" id="ARBA00022989"/>
    </source>
</evidence>
<feature type="transmembrane region" description="Helical" evidence="6">
    <location>
        <begin position="48"/>
        <end position="66"/>
    </location>
</feature>